<evidence type="ECO:0000256" key="1">
    <source>
        <dbReference type="ARBA" id="ARBA00004127"/>
    </source>
</evidence>
<comment type="similarity">
    <text evidence="2">Belongs to the V-ATPase e1/e2 subunit family.</text>
</comment>
<dbReference type="GO" id="GO:0007035">
    <property type="term" value="P:vacuolar acidification"/>
    <property type="evidence" value="ECO:0007669"/>
    <property type="project" value="TreeGrafter"/>
</dbReference>
<keyword evidence="5" id="KW-0375">Hydrogen ion transport</keyword>
<dbReference type="InterPro" id="IPR008389">
    <property type="entry name" value="ATPase_V0-cplx_e1/e2_su"/>
</dbReference>
<dbReference type="PANTHER" id="PTHR12263:SF0">
    <property type="entry name" value="V-TYPE PROTON ATPASE SUBUNIT"/>
    <property type="match status" value="1"/>
</dbReference>
<protein>
    <submittedName>
        <fullName evidence="10">H(+)-transporting V0 sector ATPase subunit e</fullName>
    </submittedName>
</protein>
<dbReference type="GO" id="GO:0046961">
    <property type="term" value="F:proton-transporting ATPase activity, rotational mechanism"/>
    <property type="evidence" value="ECO:0007669"/>
    <property type="project" value="InterPro"/>
</dbReference>
<dbReference type="PANTHER" id="PTHR12263">
    <property type="entry name" value="VACUOLAR ATP SYNTHASE SUBUNIT H"/>
    <property type="match status" value="1"/>
</dbReference>
<dbReference type="GO" id="GO:0000220">
    <property type="term" value="C:vacuolar proton-transporting V-type ATPase, V0 domain"/>
    <property type="evidence" value="ECO:0007669"/>
    <property type="project" value="TreeGrafter"/>
</dbReference>
<evidence type="ECO:0000256" key="5">
    <source>
        <dbReference type="ARBA" id="ARBA00022781"/>
    </source>
</evidence>
<organism evidence="10 11">
    <name type="scientific">Malassezia brasiliensis</name>
    <dbReference type="NCBI Taxonomy" id="1821822"/>
    <lineage>
        <taxon>Eukaryota</taxon>
        <taxon>Fungi</taxon>
        <taxon>Dikarya</taxon>
        <taxon>Basidiomycota</taxon>
        <taxon>Ustilaginomycotina</taxon>
        <taxon>Malasseziomycetes</taxon>
        <taxon>Malasseziales</taxon>
        <taxon>Malasseziaceae</taxon>
        <taxon>Malassezia</taxon>
    </lineage>
</organism>
<evidence type="ECO:0000256" key="6">
    <source>
        <dbReference type="ARBA" id="ARBA00022989"/>
    </source>
</evidence>
<evidence type="ECO:0000256" key="7">
    <source>
        <dbReference type="ARBA" id="ARBA00023065"/>
    </source>
</evidence>
<evidence type="ECO:0000256" key="3">
    <source>
        <dbReference type="ARBA" id="ARBA00022448"/>
    </source>
</evidence>
<name>A0AAF0DQZ1_9BASI</name>
<proteinExistence type="inferred from homology"/>
<evidence type="ECO:0000256" key="2">
    <source>
        <dbReference type="ARBA" id="ARBA00008328"/>
    </source>
</evidence>
<dbReference type="EMBL" id="CP119951">
    <property type="protein sequence ID" value="WFC93817.1"/>
    <property type="molecule type" value="Genomic_DNA"/>
</dbReference>
<evidence type="ECO:0000313" key="11">
    <source>
        <dbReference type="Proteomes" id="UP001216638"/>
    </source>
</evidence>
<keyword evidence="11" id="KW-1185">Reference proteome</keyword>
<dbReference type="GO" id="GO:0012505">
    <property type="term" value="C:endomembrane system"/>
    <property type="evidence" value="ECO:0007669"/>
    <property type="project" value="UniProtKB-SubCell"/>
</dbReference>
<dbReference type="Proteomes" id="UP001216638">
    <property type="component" value="Chromosome 1"/>
</dbReference>
<keyword evidence="6 9" id="KW-1133">Transmembrane helix</keyword>
<reference evidence="10" key="1">
    <citation type="submission" date="2023-03" db="EMBL/GenBank/DDBJ databases">
        <title>Mating type loci evolution in Malassezia.</title>
        <authorList>
            <person name="Coelho M.A."/>
        </authorList>
    </citation>
    <scope>NUCLEOTIDE SEQUENCE</scope>
    <source>
        <strain evidence="10">CBS 14135</strain>
    </source>
</reference>
<evidence type="ECO:0000313" key="10">
    <source>
        <dbReference type="EMBL" id="WFC93817.1"/>
    </source>
</evidence>
<dbReference type="AlphaFoldDB" id="A0AAF0DQZ1"/>
<evidence type="ECO:0000256" key="9">
    <source>
        <dbReference type="SAM" id="Phobius"/>
    </source>
</evidence>
<comment type="subcellular location">
    <subcellularLocation>
        <location evidence="1">Endomembrane system</location>
        <topology evidence="1">Multi-pass membrane protein</topology>
    </subcellularLocation>
</comment>
<evidence type="ECO:0000256" key="4">
    <source>
        <dbReference type="ARBA" id="ARBA00022692"/>
    </source>
</evidence>
<gene>
    <name evidence="10" type="primary">VMA9</name>
    <name evidence="10" type="ORF">MBRA1_000440</name>
</gene>
<evidence type="ECO:0000256" key="8">
    <source>
        <dbReference type="ARBA" id="ARBA00023136"/>
    </source>
</evidence>
<keyword evidence="3" id="KW-0813">Transport</keyword>
<keyword evidence="7" id="KW-0406">Ion transport</keyword>
<accession>A0AAF0DQZ1</accession>
<feature type="transmembrane region" description="Helical" evidence="9">
    <location>
        <begin position="31"/>
        <end position="54"/>
    </location>
</feature>
<dbReference type="Pfam" id="PF05493">
    <property type="entry name" value="ATP_synt_H"/>
    <property type="match status" value="1"/>
</dbReference>
<sequence length="116" mass="12683">MSGWTTIWVLIVAVIIGAVTWTSTPKGPNQVLIRSSVVLTLSCCYLMWFCVYMAQLHPLIRAMPCIHTSIDHAPTGRLGASSTREQYAVGDGMLPTVPYGMSIDVHIPYTTDTRAA</sequence>
<feature type="transmembrane region" description="Helical" evidence="9">
    <location>
        <begin position="6"/>
        <end position="24"/>
    </location>
</feature>
<keyword evidence="8 9" id="KW-0472">Membrane</keyword>
<keyword evidence="4 9" id="KW-0812">Transmembrane</keyword>